<accession>A0ABV4G5Q8</accession>
<keyword evidence="1" id="KW-1133">Transmembrane helix</keyword>
<keyword evidence="1" id="KW-0812">Transmembrane</keyword>
<evidence type="ECO:0000313" key="2">
    <source>
        <dbReference type="EMBL" id="MEY9459188.1"/>
    </source>
</evidence>
<proteinExistence type="predicted"/>
<dbReference type="PANTHER" id="PTHR35342:SF1">
    <property type="entry name" value="BLR4373 PROTEIN"/>
    <property type="match status" value="1"/>
</dbReference>
<dbReference type="Proteomes" id="UP001565369">
    <property type="component" value="Unassembled WGS sequence"/>
</dbReference>
<reference evidence="2 3" key="1">
    <citation type="submission" date="2024-07" db="EMBL/GenBank/DDBJ databases">
        <title>Genomic Encyclopedia of Type Strains, Phase V (KMG-V): Genome sequencing to study the core and pangenomes of soil and plant-associated prokaryotes.</title>
        <authorList>
            <person name="Whitman W."/>
        </authorList>
    </citation>
    <scope>NUCLEOTIDE SEQUENCE [LARGE SCALE GENOMIC DNA]</scope>
    <source>
        <strain evidence="2 3">USDA 152</strain>
    </source>
</reference>
<feature type="transmembrane region" description="Helical" evidence="1">
    <location>
        <begin position="61"/>
        <end position="82"/>
    </location>
</feature>
<evidence type="ECO:0000313" key="3">
    <source>
        <dbReference type="Proteomes" id="UP001565369"/>
    </source>
</evidence>
<sequence length="98" mass="10993">MRYRLWLMLGFGVVRPFFKKIGISLAPFTLALVLGNRAEHAFRLSMIGSGGDLRVFWSNGLVGSITTLAIVLLFWPVIDGMLSRVGWTQRTRATLQPK</sequence>
<protein>
    <submittedName>
        <fullName evidence="2">TctA family transporter</fullName>
    </submittedName>
</protein>
<evidence type="ECO:0000256" key="1">
    <source>
        <dbReference type="SAM" id="Phobius"/>
    </source>
</evidence>
<name>A0ABV4G5Q8_9BRAD</name>
<comment type="caution">
    <text evidence="2">The sequence shown here is derived from an EMBL/GenBank/DDBJ whole genome shotgun (WGS) entry which is preliminary data.</text>
</comment>
<gene>
    <name evidence="2" type="ORF">ABIG07_008136</name>
</gene>
<dbReference type="PANTHER" id="PTHR35342">
    <property type="entry name" value="TRICARBOXYLIC TRANSPORT PROTEIN"/>
    <property type="match status" value="1"/>
</dbReference>
<keyword evidence="3" id="KW-1185">Reference proteome</keyword>
<organism evidence="2 3">
    <name type="scientific">Bradyrhizobium ottawaense</name>
    <dbReference type="NCBI Taxonomy" id="931866"/>
    <lineage>
        <taxon>Bacteria</taxon>
        <taxon>Pseudomonadati</taxon>
        <taxon>Pseudomonadota</taxon>
        <taxon>Alphaproteobacteria</taxon>
        <taxon>Hyphomicrobiales</taxon>
        <taxon>Nitrobacteraceae</taxon>
        <taxon>Bradyrhizobium</taxon>
    </lineage>
</organism>
<dbReference type="EMBL" id="JBGBZJ010000003">
    <property type="protein sequence ID" value="MEY9459188.1"/>
    <property type="molecule type" value="Genomic_DNA"/>
</dbReference>
<keyword evidence="1" id="KW-0472">Membrane</keyword>